<dbReference type="KEGG" id="bex:A11Q_2562"/>
<dbReference type="UniPathway" id="UPA00655">
    <property type="reaction ID" value="UER00711"/>
</dbReference>
<evidence type="ECO:0000259" key="9">
    <source>
        <dbReference type="PROSITE" id="PS50979"/>
    </source>
</evidence>
<dbReference type="RefSeq" id="WP_015471268.1">
    <property type="nucleotide sequence ID" value="NC_020813.1"/>
</dbReference>
<gene>
    <name evidence="10" type="ORF">A11Q_2562</name>
</gene>
<evidence type="ECO:0000313" key="10">
    <source>
        <dbReference type="EMBL" id="AGH96778.1"/>
    </source>
</evidence>
<evidence type="ECO:0000256" key="6">
    <source>
        <dbReference type="ARBA" id="ARBA00023267"/>
    </source>
</evidence>
<dbReference type="Pfam" id="PF00289">
    <property type="entry name" value="Biotin_carb_N"/>
    <property type="match status" value="1"/>
</dbReference>
<dbReference type="FunFam" id="3.30.470.20:FF:000028">
    <property type="entry name" value="Methylcrotonoyl-CoA carboxylase subunit alpha, mitochondrial"/>
    <property type="match status" value="1"/>
</dbReference>
<keyword evidence="1" id="KW-0436">Ligase</keyword>
<dbReference type="SMART" id="SM00878">
    <property type="entry name" value="Biotin_carb_C"/>
    <property type="match status" value="1"/>
</dbReference>
<dbReference type="PROSITE" id="PS50975">
    <property type="entry name" value="ATP_GRASP"/>
    <property type="match status" value="1"/>
</dbReference>
<dbReference type="EMBL" id="CP003537">
    <property type="protein sequence ID" value="AGH96778.1"/>
    <property type="molecule type" value="Genomic_DNA"/>
</dbReference>
<dbReference type="PROSITE" id="PS00867">
    <property type="entry name" value="CPSASE_2"/>
    <property type="match status" value="1"/>
</dbReference>
<dbReference type="SUPFAM" id="SSF56059">
    <property type="entry name" value="Glutathione synthetase ATP-binding domain-like"/>
    <property type="match status" value="1"/>
</dbReference>
<keyword evidence="5" id="KW-0460">Magnesium</keyword>
<evidence type="ECO:0000256" key="4">
    <source>
        <dbReference type="ARBA" id="ARBA00022840"/>
    </source>
</evidence>
<dbReference type="InterPro" id="IPR011764">
    <property type="entry name" value="Biotin_carboxylation_dom"/>
</dbReference>
<evidence type="ECO:0000256" key="7">
    <source>
        <dbReference type="PROSITE-ProRule" id="PRU00409"/>
    </source>
</evidence>
<protein>
    <submittedName>
        <fullName evidence="10">Pyruvate carboxylase</fullName>
    </submittedName>
</protein>
<evidence type="ECO:0000256" key="5">
    <source>
        <dbReference type="ARBA" id="ARBA00022842"/>
    </source>
</evidence>
<dbReference type="Pfam" id="PF02786">
    <property type="entry name" value="CPSase_L_D2"/>
    <property type="match status" value="1"/>
</dbReference>
<evidence type="ECO:0000256" key="1">
    <source>
        <dbReference type="ARBA" id="ARBA00022598"/>
    </source>
</evidence>
<dbReference type="GO" id="GO:2001295">
    <property type="term" value="P:malonyl-CoA biosynthetic process"/>
    <property type="evidence" value="ECO:0007669"/>
    <property type="project" value="UniProtKB-UniPathway"/>
</dbReference>
<dbReference type="Gene3D" id="3.30.470.20">
    <property type="entry name" value="ATP-grasp fold, B domain"/>
    <property type="match status" value="1"/>
</dbReference>
<dbReference type="NCBIfam" id="NF006367">
    <property type="entry name" value="PRK08591.1"/>
    <property type="match status" value="1"/>
</dbReference>
<dbReference type="STRING" id="1184267.A11Q_2562"/>
<reference evidence="10 11" key="1">
    <citation type="journal article" date="2013" name="ISME J.">
        <title>By their genes ye shall know them: genomic signatures of predatory bacteria.</title>
        <authorList>
            <person name="Pasternak Z."/>
            <person name="Pietrokovski S."/>
            <person name="Rotem O."/>
            <person name="Gophna U."/>
            <person name="Lurie-Weinberger M.N."/>
            <person name="Jurkevitch E."/>
        </authorList>
    </citation>
    <scope>NUCLEOTIDE SEQUENCE [LARGE SCALE GENOMIC DNA]</scope>
    <source>
        <strain evidence="10 11">JSS</strain>
    </source>
</reference>
<dbReference type="PANTHER" id="PTHR18866">
    <property type="entry name" value="CARBOXYLASE:PYRUVATE/ACETYL-COA/PROPIONYL-COA CARBOXYLASE"/>
    <property type="match status" value="1"/>
</dbReference>
<dbReference type="InterPro" id="IPR005479">
    <property type="entry name" value="CPAse_ATP-bd"/>
</dbReference>
<proteinExistence type="predicted"/>
<dbReference type="NCBIfam" id="TIGR00514">
    <property type="entry name" value="accC"/>
    <property type="match status" value="1"/>
</dbReference>
<dbReference type="Proteomes" id="UP000012040">
    <property type="component" value="Chromosome"/>
</dbReference>
<dbReference type="PROSITE" id="PS00866">
    <property type="entry name" value="CPSASE_1"/>
    <property type="match status" value="1"/>
</dbReference>
<dbReference type="Pfam" id="PF02785">
    <property type="entry name" value="Biotin_carb_C"/>
    <property type="match status" value="1"/>
</dbReference>
<organism evidence="10 11">
    <name type="scientific">Pseudobdellovibrio exovorus JSS</name>
    <dbReference type="NCBI Taxonomy" id="1184267"/>
    <lineage>
        <taxon>Bacteria</taxon>
        <taxon>Pseudomonadati</taxon>
        <taxon>Bdellovibrionota</taxon>
        <taxon>Bdellovibrionia</taxon>
        <taxon>Bdellovibrionales</taxon>
        <taxon>Pseudobdellovibrionaceae</taxon>
        <taxon>Pseudobdellovibrio</taxon>
    </lineage>
</organism>
<keyword evidence="6" id="KW-0092">Biotin</keyword>
<dbReference type="AlphaFoldDB" id="M4VC12"/>
<dbReference type="FunFam" id="3.40.50.20:FF:000010">
    <property type="entry name" value="Propionyl-CoA carboxylase subunit alpha"/>
    <property type="match status" value="1"/>
</dbReference>
<feature type="domain" description="ATP-grasp" evidence="8">
    <location>
        <begin position="124"/>
        <end position="322"/>
    </location>
</feature>
<dbReference type="PROSITE" id="PS50979">
    <property type="entry name" value="BC"/>
    <property type="match status" value="1"/>
</dbReference>
<sequence>MITPPFKKILIANRGEIAIRITRACRELGIGSVAVFSDADRDSLHVFLADEAYHIGPSPSKESYLNYRKILDVAKQSGADAIHPGYGFLSENPTFARACKEAGIVFIGPTPENMEAMGDKLSAKAQMKKAGVPLVPGSDGAIETIEEAQEVVKKIGYPIIIKASAGGGGKGMRVVRADHELESAFRACRSEGLNYFANPAVYIERFINDPKHIEIQVFGDTHGNVVHLFERECSVQRRHQKIIEESPSPSVPNDVRLKMGDASVKAAKSINYIGAGTIEFIFDNKTKEFFFMEMNTRLQVEHPITEQVTGHDLVKEQIWVAKGNPLSFTQDEVKQTGHAIEARICAEDPETYQPHPGVIRACRHPQGPFLRMDSYAYPGYEVPIYYDPMIAKVITWGDTREEAIDRMERALSEFVLTGIKTNIVLHKTILQHPKFLDGSYTTQFIEKNFEVLEPEIFKEIEDPLFLISAAITAYQDRQSKDVRRLNVASNWRRIGRKMQLRT</sequence>
<keyword evidence="11" id="KW-1185">Reference proteome</keyword>
<dbReference type="PATRIC" id="fig|1184267.3.peg.2590"/>
<dbReference type="GO" id="GO:0005524">
    <property type="term" value="F:ATP binding"/>
    <property type="evidence" value="ECO:0007669"/>
    <property type="project" value="UniProtKB-UniRule"/>
</dbReference>
<feature type="domain" description="Biotin carboxylation" evidence="9">
    <location>
        <begin position="5"/>
        <end position="450"/>
    </location>
</feature>
<evidence type="ECO:0000259" key="8">
    <source>
        <dbReference type="PROSITE" id="PS50975"/>
    </source>
</evidence>
<dbReference type="FunFam" id="3.30.1490.20:FF:000018">
    <property type="entry name" value="Biotin carboxylase"/>
    <property type="match status" value="1"/>
</dbReference>
<dbReference type="InterPro" id="IPR050856">
    <property type="entry name" value="Biotin_carboxylase_complex"/>
</dbReference>
<dbReference type="InterPro" id="IPR005481">
    <property type="entry name" value="BC-like_N"/>
</dbReference>
<dbReference type="PANTHER" id="PTHR18866:SF33">
    <property type="entry name" value="METHYLCROTONOYL-COA CARBOXYLASE SUBUNIT ALPHA, MITOCHONDRIAL-RELATED"/>
    <property type="match status" value="1"/>
</dbReference>
<dbReference type="InterPro" id="IPR005482">
    <property type="entry name" value="Biotin_COase_C"/>
</dbReference>
<dbReference type="InterPro" id="IPR011054">
    <property type="entry name" value="Rudment_hybrid_motif"/>
</dbReference>
<dbReference type="eggNOG" id="COG0439">
    <property type="taxonomic scope" value="Bacteria"/>
</dbReference>
<dbReference type="InterPro" id="IPR004549">
    <property type="entry name" value="Acetyl_CoA_COase_biotin_COase"/>
</dbReference>
<dbReference type="GO" id="GO:0046872">
    <property type="term" value="F:metal ion binding"/>
    <property type="evidence" value="ECO:0007669"/>
    <property type="project" value="UniProtKB-KW"/>
</dbReference>
<keyword evidence="2" id="KW-0479">Metal-binding</keyword>
<dbReference type="HOGENOM" id="CLU_000395_3_2_7"/>
<accession>M4VC12</accession>
<keyword evidence="3 7" id="KW-0547">Nucleotide-binding</keyword>
<evidence type="ECO:0000313" key="11">
    <source>
        <dbReference type="Proteomes" id="UP000012040"/>
    </source>
</evidence>
<dbReference type="GO" id="GO:0016874">
    <property type="term" value="F:ligase activity"/>
    <property type="evidence" value="ECO:0007669"/>
    <property type="project" value="UniProtKB-KW"/>
</dbReference>
<name>M4VC12_9BACT</name>
<evidence type="ECO:0000256" key="2">
    <source>
        <dbReference type="ARBA" id="ARBA00022723"/>
    </source>
</evidence>
<dbReference type="OrthoDB" id="5287729at2"/>
<evidence type="ECO:0000256" key="3">
    <source>
        <dbReference type="ARBA" id="ARBA00022741"/>
    </source>
</evidence>
<dbReference type="InterPro" id="IPR016185">
    <property type="entry name" value="PreATP-grasp_dom_sf"/>
</dbReference>
<dbReference type="InterPro" id="IPR011761">
    <property type="entry name" value="ATP-grasp"/>
</dbReference>
<keyword evidence="10" id="KW-0670">Pyruvate</keyword>
<dbReference type="SUPFAM" id="SSF52440">
    <property type="entry name" value="PreATP-grasp domain"/>
    <property type="match status" value="1"/>
</dbReference>
<dbReference type="SUPFAM" id="SSF51246">
    <property type="entry name" value="Rudiment single hybrid motif"/>
    <property type="match status" value="1"/>
</dbReference>
<keyword evidence="4 7" id="KW-0067">ATP-binding</keyword>